<feature type="chain" id="PRO_5041250746" evidence="1">
    <location>
        <begin position="20"/>
        <end position="152"/>
    </location>
</feature>
<dbReference type="Proteomes" id="UP001166286">
    <property type="component" value="Unassembled WGS sequence"/>
</dbReference>
<gene>
    <name evidence="2" type="ORF">JMJ35_009408</name>
</gene>
<protein>
    <submittedName>
        <fullName evidence="2">Uncharacterized protein</fullName>
    </submittedName>
</protein>
<keyword evidence="1" id="KW-0732">Signal</keyword>
<evidence type="ECO:0000313" key="2">
    <source>
        <dbReference type="EMBL" id="KAK0508324.1"/>
    </source>
</evidence>
<feature type="signal peptide" evidence="1">
    <location>
        <begin position="1"/>
        <end position="19"/>
    </location>
</feature>
<dbReference type="EMBL" id="JAFEKC020000021">
    <property type="protein sequence ID" value="KAK0508324.1"/>
    <property type="molecule type" value="Genomic_DNA"/>
</dbReference>
<keyword evidence="3" id="KW-1185">Reference proteome</keyword>
<comment type="caution">
    <text evidence="2">The sequence shown here is derived from an EMBL/GenBank/DDBJ whole genome shotgun (WGS) entry which is preliminary data.</text>
</comment>
<organism evidence="2 3">
    <name type="scientific">Cladonia borealis</name>
    <dbReference type="NCBI Taxonomy" id="184061"/>
    <lineage>
        <taxon>Eukaryota</taxon>
        <taxon>Fungi</taxon>
        <taxon>Dikarya</taxon>
        <taxon>Ascomycota</taxon>
        <taxon>Pezizomycotina</taxon>
        <taxon>Lecanoromycetes</taxon>
        <taxon>OSLEUM clade</taxon>
        <taxon>Lecanoromycetidae</taxon>
        <taxon>Lecanorales</taxon>
        <taxon>Lecanorineae</taxon>
        <taxon>Cladoniaceae</taxon>
        <taxon>Cladonia</taxon>
    </lineage>
</organism>
<name>A0AA39QUU5_9LECA</name>
<dbReference type="AlphaFoldDB" id="A0AA39QUU5"/>
<reference evidence="2" key="1">
    <citation type="submission" date="2023-03" db="EMBL/GenBank/DDBJ databases">
        <title>Complete genome of Cladonia borealis.</title>
        <authorList>
            <person name="Park H."/>
        </authorList>
    </citation>
    <scope>NUCLEOTIDE SEQUENCE</scope>
    <source>
        <strain evidence="2">ANT050790</strain>
    </source>
</reference>
<evidence type="ECO:0000256" key="1">
    <source>
        <dbReference type="SAM" id="SignalP"/>
    </source>
</evidence>
<evidence type="ECO:0000313" key="3">
    <source>
        <dbReference type="Proteomes" id="UP001166286"/>
    </source>
</evidence>
<accession>A0AA39QUU5</accession>
<sequence length="152" mass="15374">MYFAAKLITLSALAAMCSGAAVQRDGESALQARDTISIVISDDKSHSGTAGLKAVDDCDDQTCKTQCYQTGKGLTGSCGADGECVCENPDFKTLKLHTQGAAAAGSMSDAAGSGQGIQVEPVYAAPAGARVNANEASSFIDGVGGASERERC</sequence>
<proteinExistence type="predicted"/>